<dbReference type="Gramene" id="Pp3c15_23260V3.2">
    <property type="protein sequence ID" value="Pp3c15_23260V3.2"/>
    <property type="gene ID" value="Pp3c15_23260"/>
</dbReference>
<evidence type="ECO:0000313" key="4">
    <source>
        <dbReference type="EMBL" id="PNR39849.1"/>
    </source>
</evidence>
<protein>
    <recommendedName>
        <fullName evidence="3">RING-type domain-containing protein</fullName>
    </recommendedName>
</protein>
<dbReference type="HOGENOM" id="CLU_322231_0_0_1"/>
<dbReference type="InterPro" id="IPR001841">
    <property type="entry name" value="Znf_RING"/>
</dbReference>
<proteinExistence type="predicted"/>
<keyword evidence="6" id="KW-1185">Reference proteome</keyword>
<feature type="coiled-coil region" evidence="2">
    <location>
        <begin position="782"/>
        <end position="827"/>
    </location>
</feature>
<dbReference type="SMART" id="SM00184">
    <property type="entry name" value="RING"/>
    <property type="match status" value="1"/>
</dbReference>
<dbReference type="Pfam" id="PF13920">
    <property type="entry name" value="zf-C3HC4_3"/>
    <property type="match status" value="1"/>
</dbReference>
<dbReference type="EnsemblPlants" id="Pp3c15_23260V3.2">
    <property type="protein sequence ID" value="Pp3c15_23260V3.2"/>
    <property type="gene ID" value="Pp3c15_23260"/>
</dbReference>
<evidence type="ECO:0000313" key="5">
    <source>
        <dbReference type="EnsemblPlants" id="Pp3c15_23260V3.1"/>
    </source>
</evidence>
<keyword evidence="1" id="KW-0863">Zinc-finger</keyword>
<dbReference type="PANTHER" id="PTHR12109">
    <property type="entry name" value="RING FINGER PROTEIN 141-RELATED"/>
    <property type="match status" value="1"/>
</dbReference>
<name>A9SCR1_PHYPA</name>
<keyword evidence="1" id="KW-0862">Zinc</keyword>
<reference evidence="4 6" key="2">
    <citation type="journal article" date="2018" name="Plant J.">
        <title>The Physcomitrella patens chromosome-scale assembly reveals moss genome structure and evolution.</title>
        <authorList>
            <person name="Lang D."/>
            <person name="Ullrich K.K."/>
            <person name="Murat F."/>
            <person name="Fuchs J."/>
            <person name="Jenkins J."/>
            <person name="Haas F.B."/>
            <person name="Piednoel M."/>
            <person name="Gundlach H."/>
            <person name="Van Bel M."/>
            <person name="Meyberg R."/>
            <person name="Vives C."/>
            <person name="Morata J."/>
            <person name="Symeonidi A."/>
            <person name="Hiss M."/>
            <person name="Muchero W."/>
            <person name="Kamisugi Y."/>
            <person name="Saleh O."/>
            <person name="Blanc G."/>
            <person name="Decker E.L."/>
            <person name="van Gessel N."/>
            <person name="Grimwood J."/>
            <person name="Hayes R.D."/>
            <person name="Graham S.W."/>
            <person name="Gunter L.E."/>
            <person name="McDaniel S.F."/>
            <person name="Hoernstein S.N.W."/>
            <person name="Larsson A."/>
            <person name="Li F.W."/>
            <person name="Perroud P.F."/>
            <person name="Phillips J."/>
            <person name="Ranjan P."/>
            <person name="Rokshar D.S."/>
            <person name="Rothfels C.J."/>
            <person name="Schneider L."/>
            <person name="Shu S."/>
            <person name="Stevenson D.W."/>
            <person name="Thummler F."/>
            <person name="Tillich M."/>
            <person name="Villarreal Aguilar J.C."/>
            <person name="Widiez T."/>
            <person name="Wong G.K."/>
            <person name="Wymore A."/>
            <person name="Zhang Y."/>
            <person name="Zimmer A.D."/>
            <person name="Quatrano R.S."/>
            <person name="Mayer K.F.X."/>
            <person name="Goodstein D."/>
            <person name="Casacuberta J.M."/>
            <person name="Vandepoele K."/>
            <person name="Reski R."/>
            <person name="Cuming A.C."/>
            <person name="Tuskan G.A."/>
            <person name="Maumus F."/>
            <person name="Salse J."/>
            <person name="Schmutz J."/>
            <person name="Rensing S.A."/>
        </authorList>
    </citation>
    <scope>NUCLEOTIDE SEQUENCE [LARGE SCALE GENOMIC DNA]</scope>
    <source>
        <strain evidence="5 6">cv. Gransden 2004</strain>
    </source>
</reference>
<keyword evidence="1" id="KW-0479">Metal-binding</keyword>
<dbReference type="GO" id="GO:0008270">
    <property type="term" value="F:zinc ion binding"/>
    <property type="evidence" value="ECO:0007669"/>
    <property type="project" value="UniProtKB-KW"/>
</dbReference>
<dbReference type="PROSITE" id="PS50089">
    <property type="entry name" value="ZF_RING_2"/>
    <property type="match status" value="1"/>
</dbReference>
<evidence type="ECO:0000313" key="6">
    <source>
        <dbReference type="Proteomes" id="UP000006727"/>
    </source>
</evidence>
<dbReference type="Gene3D" id="3.30.40.10">
    <property type="entry name" value="Zinc/RING finger domain, C3HC4 (zinc finger)"/>
    <property type="match status" value="1"/>
</dbReference>
<reference evidence="4 6" key="1">
    <citation type="journal article" date="2008" name="Science">
        <title>The Physcomitrella genome reveals evolutionary insights into the conquest of land by plants.</title>
        <authorList>
            <person name="Rensing S."/>
            <person name="Lang D."/>
            <person name="Zimmer A."/>
            <person name="Terry A."/>
            <person name="Salamov A."/>
            <person name="Shapiro H."/>
            <person name="Nishiyama T."/>
            <person name="Perroud P.-F."/>
            <person name="Lindquist E."/>
            <person name="Kamisugi Y."/>
            <person name="Tanahashi T."/>
            <person name="Sakakibara K."/>
            <person name="Fujita T."/>
            <person name="Oishi K."/>
            <person name="Shin-I T."/>
            <person name="Kuroki Y."/>
            <person name="Toyoda A."/>
            <person name="Suzuki Y."/>
            <person name="Hashimoto A."/>
            <person name="Yamaguchi K."/>
            <person name="Sugano A."/>
            <person name="Kohara Y."/>
            <person name="Fujiyama A."/>
            <person name="Anterola A."/>
            <person name="Aoki S."/>
            <person name="Ashton N."/>
            <person name="Barbazuk W.B."/>
            <person name="Barker E."/>
            <person name="Bennetzen J."/>
            <person name="Bezanilla M."/>
            <person name="Blankenship R."/>
            <person name="Cho S.H."/>
            <person name="Dutcher S."/>
            <person name="Estelle M."/>
            <person name="Fawcett J.A."/>
            <person name="Gundlach H."/>
            <person name="Hanada K."/>
            <person name="Heyl A."/>
            <person name="Hicks K.A."/>
            <person name="Hugh J."/>
            <person name="Lohr M."/>
            <person name="Mayer K."/>
            <person name="Melkozernov A."/>
            <person name="Murata T."/>
            <person name="Nelson D."/>
            <person name="Pils B."/>
            <person name="Prigge M."/>
            <person name="Reiss B."/>
            <person name="Renner T."/>
            <person name="Rombauts S."/>
            <person name="Rushton P."/>
            <person name="Sanderfoot A."/>
            <person name="Schween G."/>
            <person name="Shiu S.-H."/>
            <person name="Stueber K."/>
            <person name="Theodoulou F.L."/>
            <person name="Tu H."/>
            <person name="Van de Peer Y."/>
            <person name="Verrier P.J."/>
            <person name="Waters E."/>
            <person name="Wood A."/>
            <person name="Yang L."/>
            <person name="Cove D."/>
            <person name="Cuming A."/>
            <person name="Hasebe M."/>
            <person name="Lucas S."/>
            <person name="Mishler D.B."/>
            <person name="Reski R."/>
            <person name="Grigoriev I."/>
            <person name="Quatrano R.S."/>
            <person name="Boore J.L."/>
        </authorList>
    </citation>
    <scope>NUCLEOTIDE SEQUENCE [LARGE SCALE GENOMIC DNA]</scope>
    <source>
        <strain evidence="5 6">cv. Gransden 2004</strain>
    </source>
</reference>
<dbReference type="EnsemblPlants" id="Pp3c15_23260V3.1">
    <property type="protein sequence ID" value="Pp3c15_23260V3.1"/>
    <property type="gene ID" value="Pp3c15_23260"/>
</dbReference>
<evidence type="ECO:0000259" key="3">
    <source>
        <dbReference type="PROSITE" id="PS50089"/>
    </source>
</evidence>
<dbReference type="PaxDb" id="3218-PP1S66_106V6.1"/>
<evidence type="ECO:0000256" key="1">
    <source>
        <dbReference type="PROSITE-ProRule" id="PRU00175"/>
    </source>
</evidence>
<feature type="domain" description="RING-type" evidence="3">
    <location>
        <begin position="834"/>
        <end position="881"/>
    </location>
</feature>
<dbReference type="Gramene" id="Pp3c15_23260V3.1">
    <property type="protein sequence ID" value="Pp3c15_23260V3.1"/>
    <property type="gene ID" value="Pp3c15_23260"/>
</dbReference>
<dbReference type="STRING" id="3218.A9SCR1"/>
<dbReference type="AlphaFoldDB" id="A9SCR1"/>
<gene>
    <name evidence="4" type="ORF">PHYPA_020129</name>
</gene>
<dbReference type="SUPFAM" id="SSF57850">
    <property type="entry name" value="RING/U-box"/>
    <property type="match status" value="1"/>
</dbReference>
<reference evidence="5" key="3">
    <citation type="submission" date="2020-12" db="UniProtKB">
        <authorList>
            <consortium name="EnsemblPlants"/>
        </authorList>
    </citation>
    <scope>IDENTIFICATION</scope>
</reference>
<dbReference type="PANTHER" id="PTHR12109:SF5">
    <property type="entry name" value="RING-TYPE DOMAIN-CONTAINING PROTEIN"/>
    <property type="match status" value="1"/>
</dbReference>
<dbReference type="Proteomes" id="UP000006727">
    <property type="component" value="Chromosome 15"/>
</dbReference>
<dbReference type="InterPro" id="IPR013083">
    <property type="entry name" value="Znf_RING/FYVE/PHD"/>
</dbReference>
<dbReference type="InParanoid" id="A9SCR1"/>
<organism evidence="4">
    <name type="scientific">Physcomitrium patens</name>
    <name type="common">Spreading-leaved earth moss</name>
    <name type="synonym">Physcomitrella patens</name>
    <dbReference type="NCBI Taxonomy" id="3218"/>
    <lineage>
        <taxon>Eukaryota</taxon>
        <taxon>Viridiplantae</taxon>
        <taxon>Streptophyta</taxon>
        <taxon>Embryophyta</taxon>
        <taxon>Bryophyta</taxon>
        <taxon>Bryophytina</taxon>
        <taxon>Bryopsida</taxon>
        <taxon>Funariidae</taxon>
        <taxon>Funariales</taxon>
        <taxon>Funariaceae</taxon>
        <taxon>Physcomitrium</taxon>
    </lineage>
</organism>
<dbReference type="InterPro" id="IPR047126">
    <property type="entry name" value="RNF141-like"/>
</dbReference>
<evidence type="ECO:0000256" key="2">
    <source>
        <dbReference type="SAM" id="Coils"/>
    </source>
</evidence>
<dbReference type="EMBL" id="ABEU02000015">
    <property type="protein sequence ID" value="PNR39849.1"/>
    <property type="molecule type" value="Genomic_DNA"/>
</dbReference>
<sequence>MAEVTGSGTPSWIDNNSWLFSISDTGESTNLSPEHVSSLKSVFLEINCSTDPIATLEVINSMLAKATVIPGEGNEMELTIFCNLLKSIVDRVLNCEEVVLAWSDKEDVQAYMFETLCRVVELTVVLLTKHISSDWKAQAMKTRYLLDILEALCVVLKDNYYLTLRKEKGITRSVLLHPARRESALQVPGCFVRVCGADITEPPFYYCSKEGVNQIGRECAEGCCDSQATYDALLVQLSCLMGTTEYGNGYKHIMEMLTHPEDYPLRLLEALFEVLATLTLVPVREKQFCTEDVIGRKIVLGIEESAFDTLCQRMYHYLKGSIDNLVGDQIDVEYILDSLTSMVHALHRISFLGNRSTTFDCAGRLQIAVWGAYLKNNIHWNACVSIGKAIECTFPEACDTLLSPTDFSLWLEDENIIFNIISFDYDLDYVPEVIEFVRKISRKGILQHAHLMPMLEDDNSGMKPGEERHTSPHDLIVASVMDFLQPNEISTEVLIESIEWLERTKGPSDYLEEQVPASRIISILEKFSGLDEDGTLKERIFNIFWKHTGHAPPADCANRITRIAACYEPVLEFDSLTLDSIVKGEEDLLQACSNADADTKFVNYLTSANSLSTAYAERAKVWSDKEFDFHMNSLPRLEQLLTFDISFSRREITSECLNRLNLAQHLVASLQSPSQSKLASSMAMAMSPEIQTLKVLEMETKNFLKIHKKIQALNAKQFREYEALKAEQHERLIEFFQNCKSEKQTVVREALCAKARVVACKNRAQLDASMKMSSDAVLARMLQKAEDVVRKMEEKNGMLDKELQKLKLEKEEAIIEVEEKYQQMLKDKEPKTSCAICYGRFTTLTSHHLNRACFNPCGHASVCHSCAGRLQRSTARCPICQAVVSNVSVVPSAIFF</sequence>
<accession>A9SCR1</accession>
<keyword evidence="2" id="KW-0175">Coiled coil</keyword>